<protein>
    <recommendedName>
        <fullName evidence="5">Argininosuccinate lyase</fullName>
    </recommendedName>
</protein>
<sequence length="60" mass="6383">MHKLTALATAASLTLILGACVAGDEDIDSSSDRYEPEGFDPERGLEPPEADPNEPSEPQK</sequence>
<feature type="region of interest" description="Disordered" evidence="1">
    <location>
        <begin position="24"/>
        <end position="60"/>
    </location>
</feature>
<feature type="chain" id="PRO_5047113212" description="Argininosuccinate lyase" evidence="2">
    <location>
        <begin position="23"/>
        <end position="60"/>
    </location>
</feature>
<keyword evidence="2" id="KW-0732">Signal</keyword>
<reference evidence="3 4" key="1">
    <citation type="submission" date="2021-03" db="EMBL/GenBank/DDBJ databases">
        <title>Complete genome of Parasphingorhabdus_sp.JHSY0214.</title>
        <authorList>
            <person name="Yoo J.H."/>
            <person name="Bae J.W."/>
        </authorList>
    </citation>
    <scope>NUCLEOTIDE SEQUENCE [LARGE SCALE GENOMIC DNA]</scope>
    <source>
        <strain evidence="3 4">JHSY0214</strain>
    </source>
</reference>
<name>A0ABX7T4S6_9SPHN</name>
<evidence type="ECO:0000313" key="4">
    <source>
        <dbReference type="Proteomes" id="UP000663923"/>
    </source>
</evidence>
<dbReference type="EMBL" id="CP071794">
    <property type="protein sequence ID" value="QTD55260.1"/>
    <property type="molecule type" value="Genomic_DNA"/>
</dbReference>
<dbReference type="RefSeq" id="WP_207987084.1">
    <property type="nucleotide sequence ID" value="NZ_CP071794.1"/>
</dbReference>
<feature type="compositionally biased region" description="Basic and acidic residues" evidence="1">
    <location>
        <begin position="30"/>
        <end position="46"/>
    </location>
</feature>
<feature type="signal peptide" evidence="2">
    <location>
        <begin position="1"/>
        <end position="22"/>
    </location>
</feature>
<evidence type="ECO:0008006" key="5">
    <source>
        <dbReference type="Google" id="ProtNLM"/>
    </source>
</evidence>
<organism evidence="3 4">
    <name type="scientific">Parasphingorhabdus cellanae</name>
    <dbReference type="NCBI Taxonomy" id="2806553"/>
    <lineage>
        <taxon>Bacteria</taxon>
        <taxon>Pseudomonadati</taxon>
        <taxon>Pseudomonadota</taxon>
        <taxon>Alphaproteobacteria</taxon>
        <taxon>Sphingomonadales</taxon>
        <taxon>Sphingomonadaceae</taxon>
        <taxon>Parasphingorhabdus</taxon>
    </lineage>
</organism>
<keyword evidence="4" id="KW-1185">Reference proteome</keyword>
<dbReference type="Proteomes" id="UP000663923">
    <property type="component" value="Chromosome"/>
</dbReference>
<proteinExistence type="predicted"/>
<evidence type="ECO:0000256" key="1">
    <source>
        <dbReference type="SAM" id="MobiDB-lite"/>
    </source>
</evidence>
<evidence type="ECO:0000256" key="2">
    <source>
        <dbReference type="SAM" id="SignalP"/>
    </source>
</evidence>
<accession>A0ABX7T4S6</accession>
<evidence type="ECO:0000313" key="3">
    <source>
        <dbReference type="EMBL" id="QTD55260.1"/>
    </source>
</evidence>
<gene>
    <name evidence="3" type="ORF">J4G78_13675</name>
</gene>
<dbReference type="PROSITE" id="PS51257">
    <property type="entry name" value="PROKAR_LIPOPROTEIN"/>
    <property type="match status" value="1"/>
</dbReference>